<accession>A0A0B2WZ36</accession>
<dbReference type="OrthoDB" id="10263741at2759"/>
<proteinExistence type="predicted"/>
<dbReference type="InterPro" id="IPR036885">
    <property type="entry name" value="SWIB_MDM2_dom_sf"/>
</dbReference>
<protein>
    <submittedName>
        <fullName evidence="3">SWIB/MDM2 domain protein</fullName>
    </submittedName>
</protein>
<feature type="compositionally biased region" description="Basic and acidic residues" evidence="1">
    <location>
        <begin position="181"/>
        <end position="191"/>
    </location>
</feature>
<dbReference type="PANTHER" id="PTHR13844">
    <property type="entry name" value="SWI/SNF-RELATED MATRIX-ASSOCIATED ACTIN-DEPENDENT REGULATOR OF CHROMATIN SUBFAMILY D"/>
    <property type="match status" value="1"/>
</dbReference>
<dbReference type="Pfam" id="PF02201">
    <property type="entry name" value="SWIB"/>
    <property type="match status" value="1"/>
</dbReference>
<dbReference type="InterPro" id="IPR003121">
    <property type="entry name" value="SWIB_MDM2_domain"/>
</dbReference>
<feature type="domain" description="DM2" evidence="2">
    <location>
        <begin position="289"/>
        <end position="367"/>
    </location>
</feature>
<dbReference type="Gene3D" id="1.10.245.10">
    <property type="entry name" value="SWIB/MDM2 domain"/>
    <property type="match status" value="1"/>
</dbReference>
<evidence type="ECO:0000313" key="3">
    <source>
        <dbReference type="EMBL" id="KHN99268.1"/>
    </source>
</evidence>
<feature type="compositionally biased region" description="Polar residues" evidence="1">
    <location>
        <begin position="192"/>
        <end position="209"/>
    </location>
</feature>
<feature type="compositionally biased region" description="Polar residues" evidence="1">
    <location>
        <begin position="251"/>
        <end position="264"/>
    </location>
</feature>
<evidence type="ECO:0000256" key="1">
    <source>
        <dbReference type="SAM" id="MobiDB-lite"/>
    </source>
</evidence>
<feature type="compositionally biased region" description="Basic and acidic residues" evidence="1">
    <location>
        <begin position="55"/>
        <end position="72"/>
    </location>
</feature>
<dbReference type="EMBL" id="AZHE01000005">
    <property type="protein sequence ID" value="KHN99268.1"/>
    <property type="molecule type" value="Genomic_DNA"/>
</dbReference>
<feature type="region of interest" description="Disordered" evidence="1">
    <location>
        <begin position="1"/>
        <end position="78"/>
    </location>
</feature>
<reference evidence="3 4" key="1">
    <citation type="journal article" date="2014" name="Proc. Natl. Acad. Sci. U.S.A.">
        <title>Trajectory and genomic determinants of fungal-pathogen speciation and host adaptation.</title>
        <authorList>
            <person name="Hu X."/>
            <person name="Xiao G."/>
            <person name="Zheng P."/>
            <person name="Shang Y."/>
            <person name="Su Y."/>
            <person name="Zhang X."/>
            <person name="Liu X."/>
            <person name="Zhan S."/>
            <person name="St Leger R.J."/>
            <person name="Wang C."/>
        </authorList>
    </citation>
    <scope>NUCLEOTIDE SEQUENCE [LARGE SCALE GENOMIC DNA]</scope>
    <source>
        <strain evidence="3 4">ARSEF 1941</strain>
    </source>
</reference>
<dbReference type="SMART" id="SM00151">
    <property type="entry name" value="SWIB"/>
    <property type="match status" value="1"/>
</dbReference>
<keyword evidence="4" id="KW-1185">Reference proteome</keyword>
<comment type="caution">
    <text evidence="3">The sequence shown here is derived from an EMBL/GenBank/DDBJ whole genome shotgun (WGS) entry which is preliminary data.</text>
</comment>
<feature type="region of interest" description="Disordered" evidence="1">
    <location>
        <begin position="242"/>
        <end position="267"/>
    </location>
</feature>
<gene>
    <name evidence="3" type="ORF">MAM_02966</name>
</gene>
<dbReference type="AlphaFoldDB" id="A0A0B2WZ36"/>
<organism evidence="3 4">
    <name type="scientific">Metarhizium album (strain ARSEF 1941)</name>
    <dbReference type="NCBI Taxonomy" id="1081103"/>
    <lineage>
        <taxon>Eukaryota</taxon>
        <taxon>Fungi</taxon>
        <taxon>Dikarya</taxon>
        <taxon>Ascomycota</taxon>
        <taxon>Pezizomycotina</taxon>
        <taxon>Sordariomycetes</taxon>
        <taxon>Hypocreomycetidae</taxon>
        <taxon>Hypocreales</taxon>
        <taxon>Clavicipitaceae</taxon>
        <taxon>Metarhizium</taxon>
    </lineage>
</organism>
<dbReference type="STRING" id="1081103.A0A0B2WZ36"/>
<name>A0A0B2WZ36_METAS</name>
<dbReference type="Proteomes" id="UP000030816">
    <property type="component" value="Unassembled WGS sequence"/>
</dbReference>
<dbReference type="SUPFAM" id="SSF47592">
    <property type="entry name" value="SWIB/MDM2 domain"/>
    <property type="match status" value="1"/>
</dbReference>
<dbReference type="CDD" id="cd10568">
    <property type="entry name" value="SWIB_like"/>
    <property type="match status" value="1"/>
</dbReference>
<dbReference type="PROSITE" id="PS51925">
    <property type="entry name" value="SWIB_MDM2"/>
    <property type="match status" value="1"/>
</dbReference>
<sequence length="514" mass="58296">MQTQYRSYPQQVPQRSPHTANQRRGGIGPMMSSGPHPSVPLTQAQIAQQQQAQAHAHELARRRSRKPTDKNIPEGVEDSIIDPEAVQRYKALRDVERTLDATITRKRLDVAEACSRSSHKDFQLSKTLRIWISNTAEDQSWQATGLNVDTFDFTSNMEASFRVKIEGRLLDDDEYVIGQPRSDDVKMKRDASQNNREVSDQSQAIQNSSAGSGAATYRLSHFFKSLSVDFDCARFRSGAGQNVEWKKPEPSSKNQSGSNTTSASDFDELTFKRNGDENMNIMINLYRHESPERYQLSPELAEAVDMSEATQQEAVAALWEYIRFWNLQEDEEKRNFRCDEVLRKIVGRGDIGYIPMLNEYVTQHLRPLPPVSLPYTIRVDEDFHKDPRATVYDVQVLIDDPLRSTLQPVVNNSQYTSMLKDVTMLDDQLARLIQAIAVSKAKHSFFSFLSEDPATFVKSWLSSQRRDLEVILGDTSKGGGDALAADEWRRGGSNSVWATQNARESVNVLLSRQR</sequence>
<evidence type="ECO:0000259" key="2">
    <source>
        <dbReference type="PROSITE" id="PS51925"/>
    </source>
</evidence>
<feature type="region of interest" description="Disordered" evidence="1">
    <location>
        <begin position="181"/>
        <end position="209"/>
    </location>
</feature>
<feature type="compositionally biased region" description="Low complexity" evidence="1">
    <location>
        <begin position="43"/>
        <end position="54"/>
    </location>
</feature>
<dbReference type="InterPro" id="IPR019835">
    <property type="entry name" value="SWIB_domain"/>
</dbReference>
<dbReference type="RefSeq" id="XP_040680334.1">
    <property type="nucleotide sequence ID" value="XM_040821765.1"/>
</dbReference>
<feature type="compositionally biased region" description="Polar residues" evidence="1">
    <location>
        <begin position="1"/>
        <end position="22"/>
    </location>
</feature>
<dbReference type="GeneID" id="63737421"/>
<evidence type="ECO:0000313" key="4">
    <source>
        <dbReference type="Proteomes" id="UP000030816"/>
    </source>
</evidence>
<dbReference type="HOGENOM" id="CLU_023529_2_0_1"/>